<keyword evidence="3" id="KW-0699">rRNA-binding</keyword>
<protein>
    <recommendedName>
        <fullName evidence="7">Ribosome-associated protein</fullName>
    </recommendedName>
</protein>
<dbReference type="NCBIfam" id="NF003593">
    <property type="entry name" value="PRK05255.1-1"/>
    <property type="match status" value="1"/>
</dbReference>
<keyword evidence="2" id="KW-0690">Ribosome biogenesis</keyword>
<feature type="region of interest" description="Disordered" evidence="5">
    <location>
        <begin position="1"/>
        <end position="33"/>
    </location>
</feature>
<dbReference type="PIRSF" id="PIRSF016183">
    <property type="entry name" value="UCP016183"/>
    <property type="match status" value="1"/>
</dbReference>
<dbReference type="CDD" id="cd16331">
    <property type="entry name" value="YjgA-like"/>
    <property type="match status" value="1"/>
</dbReference>
<name>A0A0F9VMT4_9ZZZZ</name>
<evidence type="ECO:0000256" key="5">
    <source>
        <dbReference type="SAM" id="MobiDB-lite"/>
    </source>
</evidence>
<sequence>MKDNRLNLDEQSGHDDNAEDGEESKTQRKKRMTELQKMGEDLLSLNKKQLEQIDVPEPLLGALREYQRLPNRNEAKRRQLQFIGKLMRGSDHESIRAALEKLRTPDRQEIRRGQDIEHWGTRLLDGGEDEIQAFIETWPSAERQTLRQLLRRYSQVATTASEVEEEKTSEAAKIQRRRLLDYIKTCID</sequence>
<comment type="caution">
    <text evidence="6">The sequence shown here is derived from an EMBL/GenBank/DDBJ whole genome shotgun (WGS) entry which is preliminary data.</text>
</comment>
<dbReference type="PANTHER" id="PTHR38101:SF1">
    <property type="entry name" value="UPF0307 PROTEIN YJGA"/>
    <property type="match status" value="1"/>
</dbReference>
<dbReference type="SUPFAM" id="SSF158710">
    <property type="entry name" value="PSPTO4464-like"/>
    <property type="match status" value="1"/>
</dbReference>
<accession>A0A0F9VMT4</accession>
<evidence type="ECO:0008006" key="7">
    <source>
        <dbReference type="Google" id="ProtNLM"/>
    </source>
</evidence>
<organism evidence="6">
    <name type="scientific">marine sediment metagenome</name>
    <dbReference type="NCBI Taxonomy" id="412755"/>
    <lineage>
        <taxon>unclassified sequences</taxon>
        <taxon>metagenomes</taxon>
        <taxon>ecological metagenomes</taxon>
    </lineage>
</organism>
<dbReference type="Gene3D" id="1.10.60.30">
    <property type="entry name" value="PSPTO4464-like domains"/>
    <property type="match status" value="2"/>
</dbReference>
<proteinExistence type="inferred from homology"/>
<keyword evidence="4" id="KW-0694">RNA-binding</keyword>
<dbReference type="PANTHER" id="PTHR38101">
    <property type="entry name" value="UPF0307 PROTEIN YJGA"/>
    <property type="match status" value="1"/>
</dbReference>
<evidence type="ECO:0000313" key="6">
    <source>
        <dbReference type="EMBL" id="KKO05350.1"/>
    </source>
</evidence>
<evidence type="ECO:0000256" key="2">
    <source>
        <dbReference type="ARBA" id="ARBA00022517"/>
    </source>
</evidence>
<dbReference type="EMBL" id="LAZR01000019">
    <property type="protein sequence ID" value="KKO05350.1"/>
    <property type="molecule type" value="Genomic_DNA"/>
</dbReference>
<evidence type="ECO:0000256" key="1">
    <source>
        <dbReference type="ARBA" id="ARBA00022490"/>
    </source>
</evidence>
<dbReference type="InterPro" id="IPR006839">
    <property type="entry name" value="DarP"/>
</dbReference>
<keyword evidence="1" id="KW-0963">Cytoplasm</keyword>
<dbReference type="AlphaFoldDB" id="A0A0F9VMT4"/>
<dbReference type="Pfam" id="PF04751">
    <property type="entry name" value="DarP"/>
    <property type="match status" value="1"/>
</dbReference>
<dbReference type="HAMAP" id="MF_00765">
    <property type="entry name" value="DarP"/>
    <property type="match status" value="1"/>
</dbReference>
<reference evidence="6" key="1">
    <citation type="journal article" date="2015" name="Nature">
        <title>Complex archaea that bridge the gap between prokaryotes and eukaryotes.</title>
        <authorList>
            <person name="Spang A."/>
            <person name="Saw J.H."/>
            <person name="Jorgensen S.L."/>
            <person name="Zaremba-Niedzwiedzka K."/>
            <person name="Martijn J."/>
            <person name="Lind A.E."/>
            <person name="van Eijk R."/>
            <person name="Schleper C."/>
            <person name="Guy L."/>
            <person name="Ettema T.J."/>
        </authorList>
    </citation>
    <scope>NUCLEOTIDE SEQUENCE</scope>
</reference>
<dbReference type="InterPro" id="IPR023153">
    <property type="entry name" value="DarP_sf"/>
</dbReference>
<dbReference type="GO" id="GO:0019843">
    <property type="term" value="F:rRNA binding"/>
    <property type="evidence" value="ECO:0007669"/>
    <property type="project" value="UniProtKB-KW"/>
</dbReference>
<evidence type="ECO:0000256" key="4">
    <source>
        <dbReference type="ARBA" id="ARBA00022884"/>
    </source>
</evidence>
<dbReference type="GO" id="GO:0005829">
    <property type="term" value="C:cytosol"/>
    <property type="evidence" value="ECO:0007669"/>
    <property type="project" value="TreeGrafter"/>
</dbReference>
<dbReference type="GO" id="GO:0042254">
    <property type="term" value="P:ribosome biogenesis"/>
    <property type="evidence" value="ECO:0007669"/>
    <property type="project" value="UniProtKB-KW"/>
</dbReference>
<evidence type="ECO:0000256" key="3">
    <source>
        <dbReference type="ARBA" id="ARBA00022730"/>
    </source>
</evidence>
<feature type="compositionally biased region" description="Basic and acidic residues" evidence="5">
    <location>
        <begin position="1"/>
        <end position="16"/>
    </location>
</feature>
<gene>
    <name evidence="6" type="ORF">LCGC14_0076210</name>
</gene>